<reference evidence="1 2" key="1">
    <citation type="submission" date="2019-08" db="EMBL/GenBank/DDBJ databases">
        <title>Identification of Water Treatment Resistant and Multidrug Resistant Urinary Pathogenic Escherichia coli in Wastewater.</title>
        <authorList>
            <person name="Neumann N."/>
        </authorList>
    </citation>
    <scope>NUCLEOTIDE SEQUENCE [LARGE SCALE GENOMIC DNA]</scope>
    <source>
        <strain evidence="1 2">WU2356</strain>
    </source>
</reference>
<dbReference type="RefSeq" id="WP_001536798.1">
    <property type="nucleotide sequence ID" value="NZ_CANUFP010000112.1"/>
</dbReference>
<organism evidence="1 2">
    <name type="scientific">Escherichia coli</name>
    <dbReference type="NCBI Taxonomy" id="562"/>
    <lineage>
        <taxon>Bacteria</taxon>
        <taxon>Pseudomonadati</taxon>
        <taxon>Pseudomonadota</taxon>
        <taxon>Gammaproteobacteria</taxon>
        <taxon>Enterobacterales</taxon>
        <taxon>Enterobacteriaceae</taxon>
        <taxon>Escherichia</taxon>
    </lineage>
</organism>
<dbReference type="Proteomes" id="UP000392867">
    <property type="component" value="Unassembled WGS sequence"/>
</dbReference>
<evidence type="ECO:0000313" key="1">
    <source>
        <dbReference type="EMBL" id="MPU48579.1"/>
    </source>
</evidence>
<comment type="caution">
    <text evidence="1">The sequence shown here is derived from an EMBL/GenBank/DDBJ whole genome shotgun (WGS) entry which is preliminary data.</text>
</comment>
<protein>
    <submittedName>
        <fullName evidence="1">Uncharacterized protein</fullName>
    </submittedName>
</protein>
<gene>
    <name evidence="1" type="ORF">FVB16_06965</name>
</gene>
<evidence type="ECO:0000313" key="2">
    <source>
        <dbReference type="Proteomes" id="UP000392867"/>
    </source>
</evidence>
<sequence length="103" mass="12275">MDEQITDNISLLFWCLYITSFFGAFVITRWLCRKIISLFDKRYLLELAADALIQQAIVLYSGEFFCRITTRDGWHIMIIPPTHHIRWNEPEKAFHVRKKVNTV</sequence>
<dbReference type="AlphaFoldDB" id="A0A5N8H760"/>
<accession>A0A5N8H760</accession>
<dbReference type="EMBL" id="VOTT01000070">
    <property type="protein sequence ID" value="MPU48579.1"/>
    <property type="molecule type" value="Genomic_DNA"/>
</dbReference>
<name>A0A5N8H760_ECOLX</name>
<proteinExistence type="predicted"/>